<feature type="transmembrane region" description="Helical" evidence="7">
    <location>
        <begin position="75"/>
        <end position="99"/>
    </location>
</feature>
<dbReference type="Pfam" id="PF00528">
    <property type="entry name" value="BPD_transp_1"/>
    <property type="match status" value="1"/>
</dbReference>
<dbReference type="SUPFAM" id="SSF161098">
    <property type="entry name" value="MetI-like"/>
    <property type="match status" value="1"/>
</dbReference>
<keyword evidence="6 7" id="KW-0472">Membrane</keyword>
<dbReference type="PANTHER" id="PTHR30043:SF1">
    <property type="entry name" value="ABC TRANSPORT SYSTEM PERMEASE PROTEIN P69"/>
    <property type="match status" value="1"/>
</dbReference>
<accession>A0ABN9YNA7</accession>
<evidence type="ECO:0000256" key="7">
    <source>
        <dbReference type="RuleBase" id="RU363032"/>
    </source>
</evidence>
<feature type="transmembrane region" description="Helical" evidence="7">
    <location>
        <begin position="234"/>
        <end position="252"/>
    </location>
</feature>
<keyword evidence="3" id="KW-1003">Cell membrane</keyword>
<dbReference type="Proteomes" id="UP001314261">
    <property type="component" value="Unassembled WGS sequence"/>
</dbReference>
<proteinExistence type="inferred from homology"/>
<keyword evidence="5 7" id="KW-1133">Transmembrane helix</keyword>
<evidence type="ECO:0000313" key="10">
    <source>
        <dbReference type="Proteomes" id="UP001314261"/>
    </source>
</evidence>
<gene>
    <name evidence="9" type="ORF">R54839_PPFHFPJH_00588</name>
</gene>
<feature type="transmembrane region" description="Helical" evidence="7">
    <location>
        <begin position="120"/>
        <end position="145"/>
    </location>
</feature>
<dbReference type="CDD" id="cd06261">
    <property type="entry name" value="TM_PBP2"/>
    <property type="match status" value="1"/>
</dbReference>
<dbReference type="EMBL" id="CAUZLR010000003">
    <property type="protein sequence ID" value="CAK1234280.1"/>
    <property type="molecule type" value="Genomic_DNA"/>
</dbReference>
<evidence type="ECO:0000259" key="8">
    <source>
        <dbReference type="PROSITE" id="PS50928"/>
    </source>
</evidence>
<keyword evidence="10" id="KW-1185">Reference proteome</keyword>
<dbReference type="Gene3D" id="1.10.3720.10">
    <property type="entry name" value="MetI-like"/>
    <property type="match status" value="1"/>
</dbReference>
<keyword evidence="4 7" id="KW-0812">Transmembrane</keyword>
<feature type="transmembrane region" description="Helical" evidence="7">
    <location>
        <begin position="204"/>
        <end position="222"/>
    </location>
</feature>
<sequence>MNKSIPKRPFMKEWHVTGFMVFLLLFIAVVLSAQATQVGQDFSMEQFADLWIKMANPDWSYLPKVLTPLAQTVQMAIVGTLIGVIAAIPFAFLAASNIVRNSFVRGIIRFVMNLIRSIPQMLLAALFVAVVGIGTLSGVLALAVFSFGMMFKLLYEAIETVDQGPIEAMRAAGGKHSQVIVFAVIPQVLNQYLSFFLYTLEINVRASAVLGYLGAGGIGLYLNTTVDTFRYDQTSVVILAILVVIILVDALSNKLRETLS</sequence>
<organism evidence="9 10">
    <name type="scientific">Fructobacillus fructosus</name>
    <dbReference type="NCBI Taxonomy" id="1631"/>
    <lineage>
        <taxon>Bacteria</taxon>
        <taxon>Bacillati</taxon>
        <taxon>Bacillota</taxon>
        <taxon>Bacilli</taxon>
        <taxon>Lactobacillales</taxon>
        <taxon>Lactobacillaceae</taxon>
        <taxon>Fructobacillus</taxon>
    </lineage>
</organism>
<dbReference type="PANTHER" id="PTHR30043">
    <property type="entry name" value="PHOSPHONATES TRANSPORT SYSTEM PERMEASE PROTEIN"/>
    <property type="match status" value="1"/>
</dbReference>
<evidence type="ECO:0000256" key="6">
    <source>
        <dbReference type="ARBA" id="ARBA00023136"/>
    </source>
</evidence>
<evidence type="ECO:0000256" key="2">
    <source>
        <dbReference type="ARBA" id="ARBA00022448"/>
    </source>
</evidence>
<comment type="caution">
    <text evidence="9">The sequence shown here is derived from an EMBL/GenBank/DDBJ whole genome shotgun (WGS) entry which is preliminary data.</text>
</comment>
<name>A0ABN9YNA7_9LACO</name>
<dbReference type="NCBIfam" id="TIGR01097">
    <property type="entry name" value="PhnE"/>
    <property type="match status" value="1"/>
</dbReference>
<dbReference type="InterPro" id="IPR035906">
    <property type="entry name" value="MetI-like_sf"/>
</dbReference>
<evidence type="ECO:0000256" key="1">
    <source>
        <dbReference type="ARBA" id="ARBA00004651"/>
    </source>
</evidence>
<evidence type="ECO:0000256" key="4">
    <source>
        <dbReference type="ARBA" id="ARBA00022692"/>
    </source>
</evidence>
<comment type="similarity">
    <text evidence="7">Belongs to the binding-protein-dependent transport system permease family.</text>
</comment>
<dbReference type="PROSITE" id="PS50928">
    <property type="entry name" value="ABC_TM1"/>
    <property type="match status" value="1"/>
</dbReference>
<keyword evidence="2 7" id="KW-0813">Transport</keyword>
<feature type="domain" description="ABC transmembrane type-1" evidence="8">
    <location>
        <begin position="69"/>
        <end position="252"/>
    </location>
</feature>
<evidence type="ECO:0000256" key="3">
    <source>
        <dbReference type="ARBA" id="ARBA00022475"/>
    </source>
</evidence>
<evidence type="ECO:0000256" key="5">
    <source>
        <dbReference type="ARBA" id="ARBA00022989"/>
    </source>
</evidence>
<protein>
    <submittedName>
        <fullName evidence="9">Permease component (PhnE)</fullName>
    </submittedName>
</protein>
<dbReference type="RefSeq" id="WP_338346026.1">
    <property type="nucleotide sequence ID" value="NZ_CAUZLR010000003.1"/>
</dbReference>
<comment type="subcellular location">
    <subcellularLocation>
        <location evidence="1 7">Cell membrane</location>
        <topology evidence="1 7">Multi-pass membrane protein</topology>
    </subcellularLocation>
</comment>
<dbReference type="InterPro" id="IPR000515">
    <property type="entry name" value="MetI-like"/>
</dbReference>
<dbReference type="InterPro" id="IPR005769">
    <property type="entry name" value="PhnE/PtxC"/>
</dbReference>
<evidence type="ECO:0000313" key="9">
    <source>
        <dbReference type="EMBL" id="CAK1234280.1"/>
    </source>
</evidence>
<feature type="transmembrane region" description="Helical" evidence="7">
    <location>
        <begin position="179"/>
        <end position="197"/>
    </location>
</feature>
<reference evidence="9 10" key="1">
    <citation type="submission" date="2023-10" db="EMBL/GenBank/DDBJ databases">
        <authorList>
            <person name="Botero Cardona J."/>
        </authorList>
    </citation>
    <scope>NUCLEOTIDE SEQUENCE [LARGE SCALE GENOMIC DNA]</scope>
    <source>
        <strain evidence="9 10">R-54839</strain>
    </source>
</reference>